<dbReference type="InterPro" id="IPR025263">
    <property type="entry name" value="YhdP_central"/>
</dbReference>
<evidence type="ECO:0000313" key="4">
    <source>
        <dbReference type="Proteomes" id="UP000594749"/>
    </source>
</evidence>
<proteinExistence type="predicted"/>
<feature type="transmembrane region" description="Helical" evidence="1">
    <location>
        <begin position="12"/>
        <end position="30"/>
    </location>
</feature>
<organism evidence="3 4">
    <name type="scientific">Campylobacter corcagiensis</name>
    <dbReference type="NCBI Taxonomy" id="1448857"/>
    <lineage>
        <taxon>Bacteria</taxon>
        <taxon>Pseudomonadati</taxon>
        <taxon>Campylobacterota</taxon>
        <taxon>Epsilonproteobacteria</taxon>
        <taxon>Campylobacterales</taxon>
        <taxon>Campylobacteraceae</taxon>
        <taxon>Campylobacter</taxon>
    </lineage>
</organism>
<sequence>MIKAISKIANVIVKIVLILGIALSVCFIAIKHGINIDEFSHEKFSFKGLYIKLDKKLILKAENIEIFDSNDTKNNKKGYSAVELDKIINNFKYIREYFKEIDLKSVKIAKNEISAKYKDDIFFINTPFLKVDANLNKKGNEFLIAIDELSFKDANITLAGNGKANLIDDSYSFDGFFVGYGIAGKLDFTLKDSLIKYEVSNAAATSLEDLTLWLMQIGQLDEEVSKWIYGNVVALEYEIESLKGEFDIKTLNYHPDKFKGVAKANYVWVNFHKNSPPAIADSVDIKFKDKKLYFDLINPVFESKDLNGSKVSLEGFMDKHTKVYIDLKTNSLLDNEILNVIKNFGVKLPLLQKSGKLNSNLLITLDIKKDTTDISGNFNLQDSNIEISGVSFYSKSADIKIDNSKITINNANLNFNKIFNANNINGIIDTKTNKGNFTTNFSQIKLSDIYDRKNLNSKVILDFSGKNTIIDVKELGVKLNLAKNQNTINLPNISEIAPYSNLLNNLGIKSGNVLVTTKDFKNFIVTTENVNFDMPFLVNEAPYSNDSFTINISPTVVSGKSLSGKLNFVVKNEVVDVDVNGIDLVLSFKENSKTSEFPKVNFRGKNSDIIFKDIGKSLNLSSYSGNLYKKDIDFSAKMIPQGDLFFKTDKNIVVLNGTNLIGESVNNFLGRNSFSGGNLTIKAVGENLDNFNAEILMQNTYLTDFIVYQRMLTFLNTIPSLASFKTPDFNEKGFTVKDGKIYFSRKGNDIHIQGMNFLGTSADIAGIGDIDLKTGALNIDLEVMYLKDASSLLQNLPIINQIFLGSDRTLSTIIEIRGTTKNPVYSNKVAKDILMSPFNLIKNILELPASIFE</sequence>
<accession>A0A7M1LF52</accession>
<feature type="domain" description="YhdP central" evidence="2">
    <location>
        <begin position="591"/>
        <end position="824"/>
    </location>
</feature>
<keyword evidence="1" id="KW-0812">Transmembrane</keyword>
<evidence type="ECO:0000256" key="1">
    <source>
        <dbReference type="SAM" id="Phobius"/>
    </source>
</evidence>
<name>A0A7M1LF52_9BACT</name>
<dbReference type="Proteomes" id="UP000594749">
    <property type="component" value="Chromosome"/>
</dbReference>
<dbReference type="AlphaFoldDB" id="A0A7M1LF52"/>
<evidence type="ECO:0000313" key="3">
    <source>
        <dbReference type="EMBL" id="QOQ87212.1"/>
    </source>
</evidence>
<dbReference type="OrthoDB" id="5332226at2"/>
<keyword evidence="1" id="KW-0472">Membrane</keyword>
<protein>
    <submittedName>
        <fullName evidence="3">AsmA-like C-terminal domain-containing protein</fullName>
    </submittedName>
</protein>
<dbReference type="RefSeq" id="WP_025803572.1">
    <property type="nucleotide sequence ID" value="NZ_CP053842.1"/>
</dbReference>
<reference evidence="3 4" key="1">
    <citation type="submission" date="2020-10" db="EMBL/GenBank/DDBJ databases">
        <title>Campylobacter and Helicobacter PacBio genomes.</title>
        <authorList>
            <person name="Lane C."/>
        </authorList>
    </citation>
    <scope>NUCLEOTIDE SEQUENCE [LARGE SCALE GENOMIC DNA]</scope>
    <source>
        <strain evidence="3 4">2016D-0077</strain>
    </source>
</reference>
<dbReference type="EMBL" id="CP063078">
    <property type="protein sequence ID" value="QOQ87212.1"/>
    <property type="molecule type" value="Genomic_DNA"/>
</dbReference>
<evidence type="ECO:0000259" key="2">
    <source>
        <dbReference type="Pfam" id="PF13116"/>
    </source>
</evidence>
<gene>
    <name evidence="3" type="ORF">IMC76_08380</name>
</gene>
<dbReference type="Pfam" id="PF13116">
    <property type="entry name" value="YhdP"/>
    <property type="match status" value="2"/>
</dbReference>
<keyword evidence="1" id="KW-1133">Transmembrane helix</keyword>
<keyword evidence="4" id="KW-1185">Reference proteome</keyword>
<feature type="domain" description="YhdP central" evidence="2">
    <location>
        <begin position="220"/>
        <end position="430"/>
    </location>
</feature>